<dbReference type="Pfam" id="PF00023">
    <property type="entry name" value="Ank"/>
    <property type="match status" value="1"/>
</dbReference>
<keyword evidence="2" id="KW-0813">Transport</keyword>
<protein>
    <submittedName>
        <fullName evidence="12">Uncharacterized protein</fullName>
    </submittedName>
</protein>
<evidence type="ECO:0000256" key="1">
    <source>
        <dbReference type="ARBA" id="ARBA00004651"/>
    </source>
</evidence>
<dbReference type="PRINTS" id="PR01415">
    <property type="entry name" value="ANKYRIN"/>
</dbReference>
<accession>A0A401RHS4</accession>
<proteinExistence type="predicted"/>
<dbReference type="InterPro" id="IPR036770">
    <property type="entry name" value="Ankyrin_rpt-contain_sf"/>
</dbReference>
<keyword evidence="8 11" id="KW-0040">ANK repeat</keyword>
<dbReference type="SUPFAM" id="SSF48403">
    <property type="entry name" value="Ankyrin repeat"/>
    <property type="match status" value="1"/>
</dbReference>
<dbReference type="EMBL" id="BEZZ01005581">
    <property type="protein sequence ID" value="GCC17695.1"/>
    <property type="molecule type" value="Genomic_DNA"/>
</dbReference>
<organism evidence="12 13">
    <name type="scientific">Chiloscyllium punctatum</name>
    <name type="common">Brownbanded bambooshark</name>
    <name type="synonym">Hemiscyllium punctatum</name>
    <dbReference type="NCBI Taxonomy" id="137246"/>
    <lineage>
        <taxon>Eukaryota</taxon>
        <taxon>Metazoa</taxon>
        <taxon>Chordata</taxon>
        <taxon>Craniata</taxon>
        <taxon>Vertebrata</taxon>
        <taxon>Chondrichthyes</taxon>
        <taxon>Elasmobranchii</taxon>
        <taxon>Galeomorphii</taxon>
        <taxon>Galeoidea</taxon>
        <taxon>Orectolobiformes</taxon>
        <taxon>Hemiscylliidae</taxon>
        <taxon>Chiloscyllium</taxon>
    </lineage>
</organism>
<evidence type="ECO:0000256" key="8">
    <source>
        <dbReference type="ARBA" id="ARBA00023043"/>
    </source>
</evidence>
<dbReference type="Pfam" id="PF12796">
    <property type="entry name" value="Ank_2"/>
    <property type="match status" value="1"/>
</dbReference>
<dbReference type="Gene3D" id="1.25.40.20">
    <property type="entry name" value="Ankyrin repeat-containing domain"/>
    <property type="match status" value="1"/>
</dbReference>
<evidence type="ECO:0000256" key="7">
    <source>
        <dbReference type="ARBA" id="ARBA00022837"/>
    </source>
</evidence>
<evidence type="ECO:0000256" key="10">
    <source>
        <dbReference type="ARBA" id="ARBA00023303"/>
    </source>
</evidence>
<keyword evidence="3" id="KW-1003">Cell membrane</keyword>
<dbReference type="PROSITE" id="PS50297">
    <property type="entry name" value="ANK_REP_REGION"/>
    <property type="match status" value="3"/>
</dbReference>
<sequence length="351" mass="39235">LCKPCETAVKDNYALLGCHVDESQSARVNNKDGAPVGCNDEPRHQLDYKACQIQLFNAIFEGDLDTIDTLLGKVKESNGYLSHQILKDPNTGQTCLMKALLKITNKAEDAAQDCKTVEIVKKLISFSRKTGDLEAFINAAYTDKIYRGQTSLHIAVERRRCDLVKLLVRNGAAVDVMAKGSFFRNKKHKKCSFYFGGFPLSLAACTNQLDIVTFLIEHGADPRAQDRAGNTVLHALVTIAYDTVEARSFVTEMYDFILMRSTDISPSKNLEKITNLQGLTPLHLAAQTGKIGIFKHILGREIKQKKYKHLSRKFTEWEYGPVSCSLYDLSGVDTIEENSVLQTVVYSSRNR</sequence>
<feature type="repeat" description="ANK" evidence="11">
    <location>
        <begin position="195"/>
        <end position="227"/>
    </location>
</feature>
<keyword evidence="9" id="KW-0406">Ion transport</keyword>
<reference evidence="12 13" key="1">
    <citation type="journal article" date="2018" name="Nat. Ecol. Evol.">
        <title>Shark genomes provide insights into elasmobranch evolution and the origin of vertebrates.</title>
        <authorList>
            <person name="Hara Y"/>
            <person name="Yamaguchi K"/>
            <person name="Onimaru K"/>
            <person name="Kadota M"/>
            <person name="Koyanagi M"/>
            <person name="Keeley SD"/>
            <person name="Tatsumi K"/>
            <person name="Tanaka K"/>
            <person name="Motone F"/>
            <person name="Kageyama Y"/>
            <person name="Nozu R"/>
            <person name="Adachi N"/>
            <person name="Nishimura O"/>
            <person name="Nakagawa R"/>
            <person name="Tanegashima C"/>
            <person name="Kiyatake I"/>
            <person name="Matsumoto R"/>
            <person name="Murakumo K"/>
            <person name="Nishida K"/>
            <person name="Terakita A"/>
            <person name="Kuratani S"/>
            <person name="Sato K"/>
            <person name="Hyodo S Kuraku.S."/>
        </authorList>
    </citation>
    <scope>NUCLEOTIDE SEQUENCE [LARGE SCALE GENOMIC DNA]</scope>
</reference>
<keyword evidence="10" id="KW-0407">Ion channel</keyword>
<dbReference type="InterPro" id="IPR002110">
    <property type="entry name" value="Ankyrin_rpt"/>
</dbReference>
<evidence type="ECO:0000313" key="12">
    <source>
        <dbReference type="EMBL" id="GCC17695.1"/>
    </source>
</evidence>
<dbReference type="Proteomes" id="UP000287033">
    <property type="component" value="Unassembled WGS sequence"/>
</dbReference>
<dbReference type="PRINTS" id="PR01768">
    <property type="entry name" value="TRPVRECEPTOR"/>
</dbReference>
<dbReference type="GO" id="GO:0005262">
    <property type="term" value="F:calcium channel activity"/>
    <property type="evidence" value="ECO:0007669"/>
    <property type="project" value="UniProtKB-KW"/>
</dbReference>
<dbReference type="GO" id="GO:0098703">
    <property type="term" value="P:calcium ion import across plasma membrane"/>
    <property type="evidence" value="ECO:0007669"/>
    <property type="project" value="TreeGrafter"/>
</dbReference>
<feature type="non-terminal residue" evidence="12">
    <location>
        <position position="1"/>
    </location>
</feature>
<name>A0A401RHS4_CHIPU</name>
<feature type="repeat" description="ANK" evidence="11">
    <location>
        <begin position="277"/>
        <end position="298"/>
    </location>
</feature>
<dbReference type="OrthoDB" id="533508at2759"/>
<evidence type="ECO:0000256" key="6">
    <source>
        <dbReference type="ARBA" id="ARBA00022737"/>
    </source>
</evidence>
<evidence type="ECO:0000256" key="11">
    <source>
        <dbReference type="PROSITE-ProRule" id="PRU00023"/>
    </source>
</evidence>
<keyword evidence="4" id="KW-0109">Calcium transport</keyword>
<keyword evidence="5" id="KW-0107">Calcium channel</keyword>
<dbReference type="InterPro" id="IPR024862">
    <property type="entry name" value="TRPV"/>
</dbReference>
<dbReference type="SMART" id="SM00248">
    <property type="entry name" value="ANK"/>
    <property type="match status" value="4"/>
</dbReference>
<feature type="repeat" description="ANK" evidence="11">
    <location>
        <begin position="147"/>
        <end position="179"/>
    </location>
</feature>
<comment type="subcellular location">
    <subcellularLocation>
        <location evidence="1">Cell membrane</location>
        <topology evidence="1">Multi-pass membrane protein</topology>
    </subcellularLocation>
</comment>
<evidence type="ECO:0000256" key="9">
    <source>
        <dbReference type="ARBA" id="ARBA00023065"/>
    </source>
</evidence>
<dbReference type="GO" id="GO:0005886">
    <property type="term" value="C:plasma membrane"/>
    <property type="evidence" value="ECO:0007669"/>
    <property type="project" value="UniProtKB-SubCell"/>
</dbReference>
<evidence type="ECO:0000256" key="5">
    <source>
        <dbReference type="ARBA" id="ARBA00022673"/>
    </source>
</evidence>
<feature type="non-terminal residue" evidence="12">
    <location>
        <position position="351"/>
    </location>
</feature>
<keyword evidence="7" id="KW-0106">Calcium</keyword>
<comment type="caution">
    <text evidence="12">The sequence shown here is derived from an EMBL/GenBank/DDBJ whole genome shotgun (WGS) entry which is preliminary data.</text>
</comment>
<dbReference type="PANTHER" id="PTHR10582">
    <property type="entry name" value="TRANSIENT RECEPTOR POTENTIAL ION CHANNEL PROTEIN"/>
    <property type="match status" value="1"/>
</dbReference>
<dbReference type="InterPro" id="IPR008347">
    <property type="entry name" value="TrpV1-4"/>
</dbReference>
<dbReference type="STRING" id="137246.A0A401RHS4"/>
<keyword evidence="13" id="KW-1185">Reference proteome</keyword>
<evidence type="ECO:0000256" key="3">
    <source>
        <dbReference type="ARBA" id="ARBA00022475"/>
    </source>
</evidence>
<dbReference type="PANTHER" id="PTHR10582:SF31">
    <property type="entry name" value="TRANSIENT RECEPTOR POTENTIAL CATION CHANNEL SUBFAMILY V MEMBER 6-LIKE"/>
    <property type="match status" value="1"/>
</dbReference>
<evidence type="ECO:0000256" key="2">
    <source>
        <dbReference type="ARBA" id="ARBA00022448"/>
    </source>
</evidence>
<keyword evidence="3" id="KW-0472">Membrane</keyword>
<dbReference type="PROSITE" id="PS50088">
    <property type="entry name" value="ANK_REPEAT"/>
    <property type="match status" value="3"/>
</dbReference>
<keyword evidence="6" id="KW-0677">Repeat</keyword>
<dbReference type="AlphaFoldDB" id="A0A401RHS4"/>
<evidence type="ECO:0000256" key="4">
    <source>
        <dbReference type="ARBA" id="ARBA00022568"/>
    </source>
</evidence>
<dbReference type="OMA" id="HECEQCE"/>
<gene>
    <name evidence="12" type="ORF">chiPu_0022022</name>
</gene>
<evidence type="ECO:0000313" key="13">
    <source>
        <dbReference type="Proteomes" id="UP000287033"/>
    </source>
</evidence>